<proteinExistence type="predicted"/>
<evidence type="ECO:0000313" key="3">
    <source>
        <dbReference type="Proteomes" id="UP001487740"/>
    </source>
</evidence>
<name>A0AAW0TC87_SCYPA</name>
<organism evidence="2 3">
    <name type="scientific">Scylla paramamosain</name>
    <name type="common">Mud crab</name>
    <dbReference type="NCBI Taxonomy" id="85552"/>
    <lineage>
        <taxon>Eukaryota</taxon>
        <taxon>Metazoa</taxon>
        <taxon>Ecdysozoa</taxon>
        <taxon>Arthropoda</taxon>
        <taxon>Crustacea</taxon>
        <taxon>Multicrustacea</taxon>
        <taxon>Malacostraca</taxon>
        <taxon>Eumalacostraca</taxon>
        <taxon>Eucarida</taxon>
        <taxon>Decapoda</taxon>
        <taxon>Pleocyemata</taxon>
        <taxon>Brachyura</taxon>
        <taxon>Eubrachyura</taxon>
        <taxon>Portunoidea</taxon>
        <taxon>Portunidae</taxon>
        <taxon>Portuninae</taxon>
        <taxon>Scylla</taxon>
    </lineage>
</organism>
<dbReference type="EMBL" id="JARAKH010000035">
    <property type="protein sequence ID" value="KAK8384366.1"/>
    <property type="molecule type" value="Genomic_DNA"/>
</dbReference>
<dbReference type="Proteomes" id="UP001487740">
    <property type="component" value="Unassembled WGS sequence"/>
</dbReference>
<feature type="compositionally biased region" description="Basic and acidic residues" evidence="1">
    <location>
        <begin position="1"/>
        <end position="14"/>
    </location>
</feature>
<reference evidence="2 3" key="1">
    <citation type="submission" date="2023-03" db="EMBL/GenBank/DDBJ databases">
        <title>High-quality genome of Scylla paramamosain provides insights in environmental adaptation.</title>
        <authorList>
            <person name="Zhang L."/>
        </authorList>
    </citation>
    <scope>NUCLEOTIDE SEQUENCE [LARGE SCALE GENOMIC DNA]</scope>
    <source>
        <strain evidence="2">LZ_2023a</strain>
        <tissue evidence="2">Muscle</tissue>
    </source>
</reference>
<keyword evidence="3" id="KW-1185">Reference proteome</keyword>
<sequence>MEQREASRRGEGGGDGRASSRGTTFIAAPVTEVVTTCRIPGIKESTVCKQDRAACRLCRSGEDKRRGGGGLLRTCLARCHRVGRLWITKTQQNNTAPDVLDS</sequence>
<feature type="region of interest" description="Disordered" evidence="1">
    <location>
        <begin position="1"/>
        <end position="24"/>
    </location>
</feature>
<accession>A0AAW0TC87</accession>
<evidence type="ECO:0000256" key="1">
    <source>
        <dbReference type="SAM" id="MobiDB-lite"/>
    </source>
</evidence>
<protein>
    <submittedName>
        <fullName evidence="2">Uncharacterized protein</fullName>
    </submittedName>
</protein>
<evidence type="ECO:0000313" key="2">
    <source>
        <dbReference type="EMBL" id="KAK8384366.1"/>
    </source>
</evidence>
<gene>
    <name evidence="2" type="ORF">O3P69_009275</name>
</gene>
<comment type="caution">
    <text evidence="2">The sequence shown here is derived from an EMBL/GenBank/DDBJ whole genome shotgun (WGS) entry which is preliminary data.</text>
</comment>
<dbReference type="AlphaFoldDB" id="A0AAW0TC87"/>